<feature type="compositionally biased region" description="Basic and acidic residues" evidence="1">
    <location>
        <begin position="1353"/>
        <end position="1369"/>
    </location>
</feature>
<dbReference type="GeneID" id="106741036"/>
<feature type="region of interest" description="Disordered" evidence="1">
    <location>
        <begin position="1816"/>
        <end position="1842"/>
    </location>
</feature>
<dbReference type="RefSeq" id="XP_014468085.1">
    <property type="nucleotide sequence ID" value="XM_014612599.1"/>
</dbReference>
<dbReference type="SUPFAM" id="SSF51445">
    <property type="entry name" value="(Trans)glycosidases"/>
    <property type="match status" value="1"/>
</dbReference>
<evidence type="ECO:0000256" key="2">
    <source>
        <dbReference type="SAM" id="SignalP"/>
    </source>
</evidence>
<feature type="region of interest" description="Disordered" evidence="1">
    <location>
        <begin position="839"/>
        <end position="883"/>
    </location>
</feature>
<dbReference type="PANTHER" id="PTHR46145">
    <property type="entry name" value="HEPARANASE"/>
    <property type="match status" value="1"/>
</dbReference>
<feature type="chain" id="PRO_5027981261" evidence="2">
    <location>
        <begin position="25"/>
        <end position="2139"/>
    </location>
</feature>
<evidence type="ECO:0000313" key="4">
    <source>
        <dbReference type="RefSeq" id="XP_014468085.1"/>
    </source>
</evidence>
<keyword evidence="3" id="KW-1185">Reference proteome</keyword>
<dbReference type="Proteomes" id="UP000515204">
    <property type="component" value="Unplaced"/>
</dbReference>
<feature type="region of interest" description="Disordered" evidence="1">
    <location>
        <begin position="1113"/>
        <end position="1134"/>
    </location>
</feature>
<keyword evidence="2" id="KW-0732">Signal</keyword>
<feature type="region of interest" description="Disordered" evidence="1">
    <location>
        <begin position="1149"/>
        <end position="1375"/>
    </location>
</feature>
<feature type="signal peptide" evidence="2">
    <location>
        <begin position="1"/>
        <end position="24"/>
    </location>
</feature>
<feature type="compositionally biased region" description="Acidic residues" evidence="1">
    <location>
        <begin position="1706"/>
        <end position="1715"/>
    </location>
</feature>
<feature type="compositionally biased region" description="Acidic residues" evidence="1">
    <location>
        <begin position="1897"/>
        <end position="1907"/>
    </location>
</feature>
<feature type="compositionally biased region" description="Basic and acidic residues" evidence="1">
    <location>
        <begin position="508"/>
        <end position="522"/>
    </location>
</feature>
<feature type="compositionally biased region" description="Basic and acidic residues" evidence="1">
    <location>
        <begin position="1751"/>
        <end position="1780"/>
    </location>
</feature>
<feature type="compositionally biased region" description="Basic and acidic residues" evidence="1">
    <location>
        <begin position="1943"/>
        <end position="1958"/>
    </location>
</feature>
<feature type="region of interest" description="Disordered" evidence="1">
    <location>
        <begin position="1664"/>
        <end position="1780"/>
    </location>
</feature>
<feature type="compositionally biased region" description="Polar residues" evidence="1">
    <location>
        <begin position="1248"/>
        <end position="1262"/>
    </location>
</feature>
<feature type="region of interest" description="Disordered" evidence="1">
    <location>
        <begin position="1897"/>
        <end position="2010"/>
    </location>
</feature>
<feature type="region of interest" description="Disordered" evidence="1">
    <location>
        <begin position="492"/>
        <end position="522"/>
    </location>
</feature>
<dbReference type="GO" id="GO:0005615">
    <property type="term" value="C:extracellular space"/>
    <property type="evidence" value="ECO:0007669"/>
    <property type="project" value="TreeGrafter"/>
</dbReference>
<feature type="region of interest" description="Disordered" evidence="1">
    <location>
        <begin position="570"/>
        <end position="600"/>
    </location>
</feature>
<feature type="compositionally biased region" description="Low complexity" evidence="1">
    <location>
        <begin position="1923"/>
        <end position="1933"/>
    </location>
</feature>
<reference evidence="4" key="1">
    <citation type="submission" date="2025-08" db="UniProtKB">
        <authorList>
            <consortium name="RefSeq"/>
        </authorList>
    </citation>
    <scope>IDENTIFICATION</scope>
</reference>
<proteinExistence type="predicted"/>
<feature type="compositionally biased region" description="Basic and acidic residues" evidence="1">
    <location>
        <begin position="2001"/>
        <end position="2010"/>
    </location>
</feature>
<feature type="compositionally biased region" description="Basic and acidic residues" evidence="1">
    <location>
        <begin position="1179"/>
        <end position="1191"/>
    </location>
</feature>
<sequence>MEYRRRQYLHLLLQVILLTANCLAENLTLTVNFKRRICVTDNAFLSLTLDPATLTSTTDVLIKNIERYTNMVRGLAPAYVRFGGPGSNSYDGVDVDPNGMLFETHSILIHRWAEDAGLDIIACISPSYVADKSGTYSWESTNLAQLLSFNDRMGHNASWQLGYECQTRCDLSGGNLGRYVANLRETLKTYPRYSDSLITGPDIVEYRTARQREYLRDYLSTAGDALSAITWHPDFASVTVNGNDISVHPDNIAAEKDELYKVIGHIAGDKPLWIAESKPEECKHKYMGALTWTRRLGNAAKLGVQVVMRQFLEFSRATPDYWVSLLHKALVGPEVLEAKIQSDDESHAHFYSQCTRPSALYEKGALTIFGVNLMPREMTVGLKDFKIKTLHKYILSPDMSATGNKMFAENVLLNGKLLGLMDGMKLPDLNPDIDTNPDGLRLKLAPGNIGFWVIPNAKVKACTHEEEETTEDIAAKKLSKRHANVIRQINKEEAQEEENINPSNLENQELHAEQETTKRRNDRTDVRRKILKAKLYRRIKRLLPKRIQQQKENDEIANLQRPFTIIFARERNNSPEQTERQHNLDNGHFEETEKSDDKAEINQEDIQDTLKRYKHGLLKRKTRTEAEHFFRPKMRDVNKAAELISKIEALLQHEKEVTNRKRYRRDLNKRSEDPRKDVLVRHSRTDDLKDRIKRKMRRRIDDRKETSLITSDLRNFDDSKSNLHGLLRRPLRRFLRGNGHRGDPQHSASSIQEHGRATRDVNRILTEIGPGRHAILRKRSRIVDVRDHMNERKSKRKDDFKREGLLSSLNPRITDSGESGFYGFLRRDPIRGFPEGDVFVTIGDSGEQSSQDYDYVEEDEDDSRRKDDQQHEPESTVDDVSWMKIDDDQRDYTPNEFFEIVNLRSAKIFEGAKNYDDLCEAEFVLGEQENNEDNDNGSTVAGIAQLDEGDKRVQERSMQQPMNYHGNPEEEEYNQDVNYEAPGSHSGPSTPLHQLTEIPRNTKYDFTNYRASDASIEVTKQKLESEPGFSSFFYQPALVSPAKHDYNNFQATNVKPDFEYIAHPNNDRVVVYHRRDKRSDTKELQGLFSEEMIKEDANNTKDCQCRVTRAPKKEAADAEAEASPDFARPSRNMPRPIMKEKFDRIMTGEMLSSTSETDSDYDKRDAETVTVGSNRSHRRFTEAMRTMDEAKSSATPASGTSDLSAQRITEEQTFFRAQSSTAPTEIEEATYDPEAALEVPSRNKENRQQLATSEATRQTSTYLYEETQFKEGTRQKLTDAVTKGEKAKRKRSDDREGSSKPEEEMTKRIAEESTTETSKLGAHKTTDSKANRSKSRKLPKESGQDEDGPSPSEKCEDRARAKEKNDLKRVTSQIQNMPKSRLRDIVRYEEYLVRRAEQARKLKERLKARRERRRNDPARIAEEQTRNLRRREVWEKFCENDDFCRLFDQGKPLRFLKDEVEARVDVDDDDNDGDYDVKHEEDGLVNSHYRFLRHPKVIGIEREPATSSTPSSRRIFAMDPSTYHGDEPVLELHKEYLDLPPPKYSSKTKSETQAPKWTLKDFYQTLPKVYGNQQSTSKPYDNYYRRDYARKSQVKDAHERGNAVVLYVLDKHRQYDTAEELADSLSRIYLSALNRRDINRAAKGETTSDLNRFGDSASALKTARKVSLSKKINEEDTGTERYAQHEEVDSRYDENVGEENNRSNEMNDEVEDDTDVSNTKARNVEEEIVDGGGSEASGLLDTSNISPRSRRNTEEQTADKHLQRTRLSRADAKTESDRNRYICMEEEDSEEISSEQSIPLYQLTRLSSDAVLSRKSKNYATSSNRNSDQEEERQGEERSPRYVILMPDKIKDVRSYETLGAKNPERFSERFGVSSWLDRYLPRRITNAMIRYLNDVSSDEPDYEDPLDLPSGSAEETSDEDISYSSDYSGVSSESRRKVPRNVADEVDHESKEEDQQKTKRQRRQAEIDTLETSESVLTEGAAKNENDKYYLQRNSMNEKGTTKTDHLHSEKDGKIYGDFLEDLVKSQKKYIISTEDKGNNESLENGITKSDKKLPSFMEETIPKLQGVIIDGLEKAKDLTDSVEQFVNNFEENFNETSVADEETSSTNKISESTDNPFHLAIMNIKKLFTLFTGILHA</sequence>
<feature type="compositionally biased region" description="Basic and acidic residues" evidence="1">
    <location>
        <begin position="862"/>
        <end position="874"/>
    </location>
</feature>
<dbReference type="InterPro" id="IPR017853">
    <property type="entry name" value="GH"/>
</dbReference>
<feature type="compositionally biased region" description="Basic and acidic residues" evidence="1">
    <location>
        <begin position="1671"/>
        <end position="1702"/>
    </location>
</feature>
<dbReference type="KEGG" id="dqu:106741036"/>
<gene>
    <name evidence="4" type="primary">LOC106741036</name>
</gene>
<protein>
    <submittedName>
        <fullName evidence="4">Uncharacterized protein LOC106741036</fullName>
    </submittedName>
</protein>
<evidence type="ECO:0000313" key="3">
    <source>
        <dbReference type="Proteomes" id="UP000515204"/>
    </source>
</evidence>
<dbReference type="PANTHER" id="PTHR46145:SF4">
    <property type="entry name" value="HEPARANASE"/>
    <property type="match status" value="1"/>
</dbReference>
<feature type="compositionally biased region" description="Basic and acidic residues" evidence="1">
    <location>
        <begin position="1267"/>
        <end position="1311"/>
    </location>
</feature>
<organism evidence="3 4">
    <name type="scientific">Dinoponera quadriceps</name>
    <name type="common">South American ant</name>
    <dbReference type="NCBI Taxonomy" id="609295"/>
    <lineage>
        <taxon>Eukaryota</taxon>
        <taxon>Metazoa</taxon>
        <taxon>Ecdysozoa</taxon>
        <taxon>Arthropoda</taxon>
        <taxon>Hexapoda</taxon>
        <taxon>Insecta</taxon>
        <taxon>Pterygota</taxon>
        <taxon>Neoptera</taxon>
        <taxon>Endopterygota</taxon>
        <taxon>Hymenoptera</taxon>
        <taxon>Apocrita</taxon>
        <taxon>Aculeata</taxon>
        <taxon>Formicoidea</taxon>
        <taxon>Formicidae</taxon>
        <taxon>Ponerinae</taxon>
        <taxon>Ponerini</taxon>
        <taxon>Dinoponera</taxon>
    </lineage>
</organism>
<evidence type="ECO:0000256" key="1">
    <source>
        <dbReference type="SAM" id="MobiDB-lite"/>
    </source>
</evidence>
<feature type="region of interest" description="Disordered" evidence="1">
    <location>
        <begin position="736"/>
        <end position="758"/>
    </location>
</feature>
<dbReference type="GO" id="GO:0031012">
    <property type="term" value="C:extracellular matrix"/>
    <property type="evidence" value="ECO:0007669"/>
    <property type="project" value="TreeGrafter"/>
</dbReference>
<dbReference type="Gene3D" id="3.20.20.80">
    <property type="entry name" value="Glycosidases"/>
    <property type="match status" value="1"/>
</dbReference>
<accession>A0A6P3WPL5</accession>
<feature type="compositionally biased region" description="Polar residues" evidence="1">
    <location>
        <begin position="1192"/>
        <end position="1223"/>
    </location>
</feature>
<name>A0A6P3WPL5_DINQU</name>
<dbReference type="OrthoDB" id="726732at2759"/>